<accession>A0AAV7R5P9</accession>
<evidence type="ECO:0000313" key="2">
    <source>
        <dbReference type="Proteomes" id="UP001066276"/>
    </source>
</evidence>
<keyword evidence="2" id="KW-1185">Reference proteome</keyword>
<dbReference type="AlphaFoldDB" id="A0AAV7R5P9"/>
<proteinExistence type="predicted"/>
<reference evidence="1" key="1">
    <citation type="journal article" date="2022" name="bioRxiv">
        <title>Sequencing and chromosome-scale assembly of the giantPleurodeles waltlgenome.</title>
        <authorList>
            <person name="Brown T."/>
            <person name="Elewa A."/>
            <person name="Iarovenko S."/>
            <person name="Subramanian E."/>
            <person name="Araus A.J."/>
            <person name="Petzold A."/>
            <person name="Susuki M."/>
            <person name="Suzuki K.-i.T."/>
            <person name="Hayashi T."/>
            <person name="Toyoda A."/>
            <person name="Oliveira C."/>
            <person name="Osipova E."/>
            <person name="Leigh N.D."/>
            <person name="Simon A."/>
            <person name="Yun M.H."/>
        </authorList>
    </citation>
    <scope>NUCLEOTIDE SEQUENCE</scope>
    <source>
        <strain evidence="1">20211129_DDA</strain>
        <tissue evidence="1">Liver</tissue>
    </source>
</reference>
<dbReference type="Proteomes" id="UP001066276">
    <property type="component" value="Chromosome 6"/>
</dbReference>
<organism evidence="1 2">
    <name type="scientific">Pleurodeles waltl</name>
    <name type="common">Iberian ribbed newt</name>
    <dbReference type="NCBI Taxonomy" id="8319"/>
    <lineage>
        <taxon>Eukaryota</taxon>
        <taxon>Metazoa</taxon>
        <taxon>Chordata</taxon>
        <taxon>Craniata</taxon>
        <taxon>Vertebrata</taxon>
        <taxon>Euteleostomi</taxon>
        <taxon>Amphibia</taxon>
        <taxon>Batrachia</taxon>
        <taxon>Caudata</taxon>
        <taxon>Salamandroidea</taxon>
        <taxon>Salamandridae</taxon>
        <taxon>Pleurodelinae</taxon>
        <taxon>Pleurodeles</taxon>
    </lineage>
</organism>
<sequence>MRLKGRLGKAHVLARHWLPVFSAYQMVPRPSVFITRAELDGCSDRAADTGMPENLSLVCLGVLRAVRDT</sequence>
<name>A0AAV7R5P9_PLEWA</name>
<evidence type="ECO:0000313" key="1">
    <source>
        <dbReference type="EMBL" id="KAJ1145985.1"/>
    </source>
</evidence>
<dbReference type="EMBL" id="JANPWB010000010">
    <property type="protein sequence ID" value="KAJ1145985.1"/>
    <property type="molecule type" value="Genomic_DNA"/>
</dbReference>
<protein>
    <submittedName>
        <fullName evidence="1">Uncharacterized protein</fullName>
    </submittedName>
</protein>
<gene>
    <name evidence="1" type="ORF">NDU88_012268</name>
</gene>
<comment type="caution">
    <text evidence="1">The sequence shown here is derived from an EMBL/GenBank/DDBJ whole genome shotgun (WGS) entry which is preliminary data.</text>
</comment>